<dbReference type="OrthoDB" id="5871516at2759"/>
<name>W2SY03_NECAM</name>
<accession>W2SY03</accession>
<dbReference type="KEGG" id="nai:NECAME_13009"/>
<evidence type="ECO:0000313" key="1">
    <source>
        <dbReference type="EMBL" id="ETN74413.1"/>
    </source>
</evidence>
<gene>
    <name evidence="1" type="ORF">NECAME_13009</name>
</gene>
<protein>
    <submittedName>
        <fullName evidence="1">Uncharacterized protein</fullName>
    </submittedName>
</protein>
<evidence type="ECO:0000313" key="2">
    <source>
        <dbReference type="Proteomes" id="UP000053676"/>
    </source>
</evidence>
<proteinExistence type="predicted"/>
<sequence length="62" mass="6893">MKMNIDESKEYNDAVPSEITDEEKALKTASSCIDLDTALSEISIYSEYTPAPSETNVEIECE</sequence>
<organism evidence="1 2">
    <name type="scientific">Necator americanus</name>
    <name type="common">Human hookworm</name>
    <dbReference type="NCBI Taxonomy" id="51031"/>
    <lineage>
        <taxon>Eukaryota</taxon>
        <taxon>Metazoa</taxon>
        <taxon>Ecdysozoa</taxon>
        <taxon>Nematoda</taxon>
        <taxon>Chromadorea</taxon>
        <taxon>Rhabditida</taxon>
        <taxon>Rhabditina</taxon>
        <taxon>Rhabditomorpha</taxon>
        <taxon>Strongyloidea</taxon>
        <taxon>Ancylostomatidae</taxon>
        <taxon>Bunostominae</taxon>
        <taxon>Necator</taxon>
    </lineage>
</organism>
<keyword evidence="2" id="KW-1185">Reference proteome</keyword>
<dbReference type="EMBL" id="KI660363">
    <property type="protein sequence ID" value="ETN74413.1"/>
    <property type="molecule type" value="Genomic_DNA"/>
</dbReference>
<dbReference type="Proteomes" id="UP000053676">
    <property type="component" value="Unassembled WGS sequence"/>
</dbReference>
<dbReference type="AlphaFoldDB" id="W2SY03"/>
<reference evidence="2" key="1">
    <citation type="journal article" date="2014" name="Nat. Genet.">
        <title>Genome of the human hookworm Necator americanus.</title>
        <authorList>
            <person name="Tang Y.T."/>
            <person name="Gao X."/>
            <person name="Rosa B.A."/>
            <person name="Abubucker S."/>
            <person name="Hallsworth-Pepin K."/>
            <person name="Martin J."/>
            <person name="Tyagi R."/>
            <person name="Heizer E."/>
            <person name="Zhang X."/>
            <person name="Bhonagiri-Palsikar V."/>
            <person name="Minx P."/>
            <person name="Warren W.C."/>
            <person name="Wang Q."/>
            <person name="Zhan B."/>
            <person name="Hotez P.J."/>
            <person name="Sternberg P.W."/>
            <person name="Dougall A."/>
            <person name="Gaze S.T."/>
            <person name="Mulvenna J."/>
            <person name="Sotillo J."/>
            <person name="Ranganathan S."/>
            <person name="Rabelo E.M."/>
            <person name="Wilson R.K."/>
            <person name="Felgner P.L."/>
            <person name="Bethony J."/>
            <person name="Hawdon J.M."/>
            <person name="Gasser R.B."/>
            <person name="Loukas A."/>
            <person name="Mitreva M."/>
        </authorList>
    </citation>
    <scope>NUCLEOTIDE SEQUENCE [LARGE SCALE GENOMIC DNA]</scope>
</reference>